<feature type="compositionally biased region" description="Basic and acidic residues" evidence="1">
    <location>
        <begin position="445"/>
        <end position="454"/>
    </location>
</feature>
<evidence type="ECO:0008006" key="4">
    <source>
        <dbReference type="Google" id="ProtNLM"/>
    </source>
</evidence>
<feature type="compositionally biased region" description="Low complexity" evidence="1">
    <location>
        <begin position="12"/>
        <end position="27"/>
    </location>
</feature>
<dbReference type="Proteomes" id="UP000308549">
    <property type="component" value="Unassembled WGS sequence"/>
</dbReference>
<feature type="compositionally biased region" description="Polar residues" evidence="1">
    <location>
        <begin position="847"/>
        <end position="858"/>
    </location>
</feature>
<proteinExistence type="predicted"/>
<evidence type="ECO:0000313" key="2">
    <source>
        <dbReference type="EMBL" id="TKA28371.1"/>
    </source>
</evidence>
<feature type="compositionally biased region" description="Low complexity" evidence="1">
    <location>
        <begin position="873"/>
        <end position="883"/>
    </location>
</feature>
<gene>
    <name evidence="2" type="ORF">B0A50_03838</name>
</gene>
<feature type="region of interest" description="Disordered" evidence="1">
    <location>
        <begin position="1"/>
        <end position="340"/>
    </location>
</feature>
<feature type="compositionally biased region" description="Pro residues" evidence="1">
    <location>
        <begin position="1"/>
        <end position="11"/>
    </location>
</feature>
<feature type="compositionally biased region" description="Basic and acidic residues" evidence="1">
    <location>
        <begin position="35"/>
        <end position="46"/>
    </location>
</feature>
<name>A0A4U0U0G6_9PEZI</name>
<feature type="compositionally biased region" description="Basic and acidic residues" evidence="1">
    <location>
        <begin position="793"/>
        <end position="814"/>
    </location>
</feature>
<organism evidence="2 3">
    <name type="scientific">Salinomyces thailandicus</name>
    <dbReference type="NCBI Taxonomy" id="706561"/>
    <lineage>
        <taxon>Eukaryota</taxon>
        <taxon>Fungi</taxon>
        <taxon>Dikarya</taxon>
        <taxon>Ascomycota</taxon>
        <taxon>Pezizomycotina</taxon>
        <taxon>Dothideomycetes</taxon>
        <taxon>Dothideomycetidae</taxon>
        <taxon>Mycosphaerellales</taxon>
        <taxon>Teratosphaeriaceae</taxon>
        <taxon>Salinomyces</taxon>
    </lineage>
</organism>
<accession>A0A4U0U0G6</accession>
<dbReference type="AlphaFoldDB" id="A0A4U0U0G6"/>
<dbReference type="EMBL" id="NAJL01000018">
    <property type="protein sequence ID" value="TKA28371.1"/>
    <property type="molecule type" value="Genomic_DNA"/>
</dbReference>
<dbReference type="InterPro" id="IPR021582">
    <property type="entry name" value="Aim21"/>
</dbReference>
<sequence>MSAPIIPPRPQQRPQASVKQQQQQQTPQIPPRPVRKTDPSPDREAYTRSPLNFPPSALGSNGSANNSSSNLAAEPPRRPPSFALPEEVGQEGLEYMSYDQLPAEAKASAEEPAMSEQTRNVAAELPMHAPKASLPQSAAKSRIQTVTRTDSSQAAAAGIGRARQDHDEEPSQLKSSADASSSLGRQPSRDRGDDYLGRASSSEGHHALRPRSSLNRASPSPHPAGTPRPSSIHSAADGYDHEHDETGIPKIGQQIPLYRNAGDVQAPSPAPGLAQHTPGIGFFNDGSQRAHHRKRSSRHEFGPPGSYGMHGHGRVPADQFEREWVAKHPQEAAQEEHSQYMLRPETAYSTDQLNKLVQENQDVGMGTSPSAIGTPSQDIAFEASDQFAVRLTTPRISPPAGHAKLRSSSGSHGQHTHTESPLRKQSYPFQHGDQSAMDSENDDDSVVHVDPDHRRGNKVTGGGAMDNTVDLGPTGGNTEEKGGWVDERGEGTPILASDEIVKRPGSAFLEPAVAPEQGRAADDEYGYDSDHLPVSRRSSTQPHSRPTSRPTSMHGYQGGSLHRFISHDEPAGSGMGTPLEEIEEYEPLFPDEGKEDEKPKVWQKRPGLAQHHFPSQDVWEDTPSSLQYMATVETPEPPSERKERGDGQQGQGQGGVSLFETPEEEARRKDNGADMTTDGKTFAKPHFKADVAHDLHHDRPGVQRFPSRDIWEDTPDSMRLVTTVSSPQMDDVKSPPEDRPTTAALPGRQDDGEARSTTGITGWSRPAVPARPERRSKLAQEIKPGEAEEEEADPRAKEVPDLGSREEQLPDRTKPQIPGRPKPSVPARPARAQGEGQAGAEAAGAPLSQTPSANSAGSGVSERTVLSPPPSDTTTATAQAKAKPPVPARPAGSKIAALQAGFMSDLNNRLKLGPQSQHPKAREEEEAAAAGDVPVAAEAEAAPAKEPLADARKSRARGPARRRAAPAAGAAEVPSEAVEFGFSTPVRVWSISDVDGGIDVPSSSSSRSSAIVAVEPEAGAEPASVGVAESNNHQEQDVLIGDGEPTVDTPPERKLSNEDTASLERELSLNEEVNTRTPTMKVRSMSLSSGGEADAKAVEGLSSLKDGEGDGEDGGNVAVGKKEGRNGVVDEDPVVRAAEVEGDGGVAEGE</sequence>
<feature type="compositionally biased region" description="Polar residues" evidence="1">
    <location>
        <begin position="536"/>
        <end position="551"/>
    </location>
</feature>
<evidence type="ECO:0000256" key="1">
    <source>
        <dbReference type="SAM" id="MobiDB-lite"/>
    </source>
</evidence>
<protein>
    <recommendedName>
        <fullName evidence="4">Altered inheritance of mitochondria protein 21</fullName>
    </recommendedName>
</protein>
<feature type="compositionally biased region" description="Low complexity" evidence="1">
    <location>
        <begin position="151"/>
        <end position="161"/>
    </location>
</feature>
<feature type="region of interest" description="Disordered" evidence="1">
    <location>
        <begin position="1084"/>
        <end position="1150"/>
    </location>
</feature>
<feature type="region of interest" description="Disordered" evidence="1">
    <location>
        <begin position="509"/>
        <end position="977"/>
    </location>
</feature>
<comment type="caution">
    <text evidence="2">The sequence shown here is derived from an EMBL/GenBank/DDBJ whole genome shotgun (WGS) entry which is preliminary data.</text>
</comment>
<feature type="compositionally biased region" description="Basic and acidic residues" evidence="1">
    <location>
        <begin position="187"/>
        <end position="196"/>
    </location>
</feature>
<feature type="compositionally biased region" description="Basic and acidic residues" evidence="1">
    <location>
        <begin position="730"/>
        <end position="740"/>
    </location>
</feature>
<feature type="compositionally biased region" description="Polar residues" evidence="1">
    <location>
        <begin position="134"/>
        <end position="150"/>
    </location>
</feature>
<feature type="compositionally biased region" description="Basic residues" evidence="1">
    <location>
        <begin position="954"/>
        <end position="964"/>
    </location>
</feature>
<feature type="compositionally biased region" description="Basic and acidic residues" evidence="1">
    <location>
        <begin position="319"/>
        <end position="338"/>
    </location>
</feature>
<dbReference type="OrthoDB" id="5386574at2759"/>
<feature type="compositionally biased region" description="Basic and acidic residues" evidence="1">
    <location>
        <begin position="238"/>
        <end position="247"/>
    </location>
</feature>
<reference evidence="2 3" key="1">
    <citation type="submission" date="2017-03" db="EMBL/GenBank/DDBJ databases">
        <title>Genomes of endolithic fungi from Antarctica.</title>
        <authorList>
            <person name="Coleine C."/>
            <person name="Masonjones S."/>
            <person name="Stajich J.E."/>
        </authorList>
    </citation>
    <scope>NUCLEOTIDE SEQUENCE [LARGE SCALE GENOMIC DNA]</scope>
    <source>
        <strain evidence="2 3">CCFEE 6315</strain>
    </source>
</reference>
<feature type="compositionally biased region" description="Basic and acidic residues" evidence="1">
    <location>
        <begin position="478"/>
        <end position="490"/>
    </location>
</feature>
<feature type="compositionally biased region" description="Low complexity" evidence="1">
    <location>
        <begin position="56"/>
        <end position="73"/>
    </location>
</feature>
<keyword evidence="3" id="KW-1185">Reference proteome</keyword>
<feature type="compositionally biased region" description="Basic and acidic residues" evidence="1">
    <location>
        <begin position="771"/>
        <end position="786"/>
    </location>
</feature>
<feature type="compositionally biased region" description="Basic and acidic residues" evidence="1">
    <location>
        <begin position="162"/>
        <end position="171"/>
    </location>
</feature>
<evidence type="ECO:0000313" key="3">
    <source>
        <dbReference type="Proteomes" id="UP000308549"/>
    </source>
</evidence>
<feature type="compositionally biased region" description="Basic and acidic residues" evidence="1">
    <location>
        <begin position="687"/>
        <end position="711"/>
    </location>
</feature>
<feature type="compositionally biased region" description="Basic and acidic residues" evidence="1">
    <location>
        <begin position="1050"/>
        <end position="1065"/>
    </location>
</feature>
<feature type="region of interest" description="Disordered" evidence="1">
    <location>
        <begin position="390"/>
        <end position="490"/>
    </location>
</feature>
<feature type="compositionally biased region" description="Low complexity" evidence="1">
    <location>
        <begin position="1002"/>
        <end position="1026"/>
    </location>
</feature>
<feature type="compositionally biased region" description="Basic and acidic residues" evidence="1">
    <location>
        <begin position="591"/>
        <end position="600"/>
    </location>
</feature>
<feature type="compositionally biased region" description="Low complexity" evidence="1">
    <location>
        <begin position="827"/>
        <end position="846"/>
    </location>
</feature>
<feature type="compositionally biased region" description="Low complexity" evidence="1">
    <location>
        <begin position="102"/>
        <end position="116"/>
    </location>
</feature>
<dbReference type="Pfam" id="PF11489">
    <property type="entry name" value="Aim21"/>
    <property type="match status" value="2"/>
</dbReference>
<feature type="compositionally biased region" description="Low complexity" evidence="1">
    <location>
        <begin position="928"/>
        <end position="946"/>
    </location>
</feature>
<feature type="region of interest" description="Disordered" evidence="1">
    <location>
        <begin position="998"/>
        <end position="1065"/>
    </location>
</feature>